<keyword evidence="2" id="KW-1185">Reference proteome</keyword>
<dbReference type="AlphaFoldDB" id="A0A0N4ZX91"/>
<keyword evidence="1" id="KW-0812">Transmembrane</keyword>
<name>A0A0N4ZX91_PARTI</name>
<evidence type="ECO:0000256" key="1">
    <source>
        <dbReference type="SAM" id="Phobius"/>
    </source>
</evidence>
<feature type="transmembrane region" description="Helical" evidence="1">
    <location>
        <begin position="36"/>
        <end position="57"/>
    </location>
</feature>
<evidence type="ECO:0000313" key="3">
    <source>
        <dbReference type="WBParaSite" id="PTRK_0001330500.1"/>
    </source>
</evidence>
<feature type="transmembrane region" description="Helical" evidence="1">
    <location>
        <begin position="93"/>
        <end position="114"/>
    </location>
</feature>
<feature type="transmembrane region" description="Helical" evidence="1">
    <location>
        <begin position="64"/>
        <end position="81"/>
    </location>
</feature>
<keyword evidence="1" id="KW-0472">Membrane</keyword>
<reference evidence="3" key="1">
    <citation type="submission" date="2017-02" db="UniProtKB">
        <authorList>
            <consortium name="WormBaseParasite"/>
        </authorList>
    </citation>
    <scope>IDENTIFICATION</scope>
</reference>
<dbReference type="WBParaSite" id="PTRK_0001330500.1">
    <property type="protein sequence ID" value="PTRK_0001330500.1"/>
    <property type="gene ID" value="PTRK_0001330500"/>
</dbReference>
<sequence>MHPYFQLYYSILDDGWHYSKDYGYWNIAWQMENKTVSIELLIAFILNVIITVRIIYIKKRYEQGIINFLSCFVLEVCWLYMSDWFPPSPFTAAILNYFWILYSGNSTITDIILLKDIRNQIKRIFSCRKIKKISVNVVYNDIQRKITHRPEVVD</sequence>
<protein>
    <submittedName>
        <fullName evidence="3">7TM_GPCR_Srx domain-containing protein</fullName>
    </submittedName>
</protein>
<evidence type="ECO:0000313" key="2">
    <source>
        <dbReference type="Proteomes" id="UP000038045"/>
    </source>
</evidence>
<organism evidence="2 3">
    <name type="scientific">Parastrongyloides trichosuri</name>
    <name type="common">Possum-specific nematode worm</name>
    <dbReference type="NCBI Taxonomy" id="131310"/>
    <lineage>
        <taxon>Eukaryota</taxon>
        <taxon>Metazoa</taxon>
        <taxon>Ecdysozoa</taxon>
        <taxon>Nematoda</taxon>
        <taxon>Chromadorea</taxon>
        <taxon>Rhabditida</taxon>
        <taxon>Tylenchina</taxon>
        <taxon>Panagrolaimomorpha</taxon>
        <taxon>Strongyloidoidea</taxon>
        <taxon>Strongyloididae</taxon>
        <taxon>Parastrongyloides</taxon>
    </lineage>
</organism>
<dbReference type="Proteomes" id="UP000038045">
    <property type="component" value="Unplaced"/>
</dbReference>
<keyword evidence="1" id="KW-1133">Transmembrane helix</keyword>
<accession>A0A0N4ZX91</accession>
<proteinExistence type="predicted"/>